<dbReference type="InterPro" id="IPR038377">
    <property type="entry name" value="Na/Glc_symporter_sf"/>
</dbReference>
<dbReference type="NCBIfam" id="TIGR00813">
    <property type="entry name" value="sss"/>
    <property type="match status" value="1"/>
</dbReference>
<dbReference type="Proteomes" id="UP000186132">
    <property type="component" value="Unassembled WGS sequence"/>
</dbReference>
<keyword evidence="8" id="KW-0406">Ion transport</keyword>
<keyword evidence="10" id="KW-0739">Sodium transport</keyword>
<keyword evidence="9 12" id="KW-0472">Membrane</keyword>
<accession>A0A1M5SQ91</accession>
<proteinExistence type="inferred from homology"/>
<dbReference type="GO" id="GO:0015293">
    <property type="term" value="F:symporter activity"/>
    <property type="evidence" value="ECO:0007669"/>
    <property type="project" value="TreeGrafter"/>
</dbReference>
<keyword evidence="7" id="KW-0915">Sodium</keyword>
<feature type="transmembrane region" description="Helical" evidence="12">
    <location>
        <begin position="379"/>
        <end position="398"/>
    </location>
</feature>
<keyword evidence="4" id="KW-1003">Cell membrane</keyword>
<dbReference type="AlphaFoldDB" id="A0A1M5SQ91"/>
<evidence type="ECO:0000256" key="10">
    <source>
        <dbReference type="ARBA" id="ARBA00023201"/>
    </source>
</evidence>
<dbReference type="PROSITE" id="PS50283">
    <property type="entry name" value="NA_SOLUT_SYMP_3"/>
    <property type="match status" value="1"/>
</dbReference>
<feature type="transmembrane region" description="Helical" evidence="12">
    <location>
        <begin position="322"/>
        <end position="342"/>
    </location>
</feature>
<evidence type="ECO:0000313" key="13">
    <source>
        <dbReference type="EMBL" id="SHH40699.1"/>
    </source>
</evidence>
<dbReference type="Pfam" id="PF00474">
    <property type="entry name" value="SSF"/>
    <property type="match status" value="1"/>
</dbReference>
<dbReference type="InterPro" id="IPR051163">
    <property type="entry name" value="Sodium:Solute_Symporter_SSF"/>
</dbReference>
<reference evidence="13 14" key="1">
    <citation type="submission" date="2016-11" db="EMBL/GenBank/DDBJ databases">
        <authorList>
            <person name="Jaros S."/>
            <person name="Januszkiewicz K."/>
            <person name="Wedrychowicz H."/>
        </authorList>
    </citation>
    <scope>NUCLEOTIDE SEQUENCE [LARGE SCALE GENOMIC DNA]</scope>
    <source>
        <strain evidence="13 14">DSM 45627</strain>
    </source>
</reference>
<feature type="transmembrane region" description="Helical" evidence="12">
    <location>
        <begin position="276"/>
        <end position="302"/>
    </location>
</feature>
<feature type="transmembrane region" description="Helical" evidence="12">
    <location>
        <begin position="436"/>
        <end position="458"/>
    </location>
</feature>
<evidence type="ECO:0000313" key="14">
    <source>
        <dbReference type="Proteomes" id="UP000186132"/>
    </source>
</evidence>
<keyword evidence="14" id="KW-1185">Reference proteome</keyword>
<evidence type="ECO:0000256" key="6">
    <source>
        <dbReference type="ARBA" id="ARBA00022989"/>
    </source>
</evidence>
<dbReference type="CDD" id="cd11493">
    <property type="entry name" value="SLC5sbd_NIS-like_u1"/>
    <property type="match status" value="1"/>
</dbReference>
<organism evidence="13 14">
    <name type="scientific">Jatrophihabitans endophyticus</name>
    <dbReference type="NCBI Taxonomy" id="1206085"/>
    <lineage>
        <taxon>Bacteria</taxon>
        <taxon>Bacillati</taxon>
        <taxon>Actinomycetota</taxon>
        <taxon>Actinomycetes</taxon>
        <taxon>Jatrophihabitantales</taxon>
        <taxon>Jatrophihabitantaceae</taxon>
        <taxon>Jatrophihabitans</taxon>
    </lineage>
</organism>
<dbReference type="InterPro" id="IPR001734">
    <property type="entry name" value="Na/solute_symporter"/>
</dbReference>
<evidence type="ECO:0000256" key="7">
    <source>
        <dbReference type="ARBA" id="ARBA00023053"/>
    </source>
</evidence>
<dbReference type="OrthoDB" id="9814523at2"/>
<evidence type="ECO:0000256" key="2">
    <source>
        <dbReference type="ARBA" id="ARBA00006434"/>
    </source>
</evidence>
<evidence type="ECO:0000256" key="5">
    <source>
        <dbReference type="ARBA" id="ARBA00022692"/>
    </source>
</evidence>
<feature type="transmembrane region" description="Helical" evidence="12">
    <location>
        <begin position="44"/>
        <end position="66"/>
    </location>
</feature>
<dbReference type="GO" id="GO:0005886">
    <property type="term" value="C:plasma membrane"/>
    <property type="evidence" value="ECO:0007669"/>
    <property type="project" value="UniProtKB-SubCell"/>
</dbReference>
<feature type="transmembrane region" description="Helical" evidence="12">
    <location>
        <begin position="237"/>
        <end position="255"/>
    </location>
</feature>
<gene>
    <name evidence="13" type="ORF">SAMN05443575_3783</name>
</gene>
<feature type="transmembrane region" description="Helical" evidence="12">
    <location>
        <begin position="180"/>
        <end position="202"/>
    </location>
</feature>
<dbReference type="PANTHER" id="PTHR42985:SF47">
    <property type="entry name" value="INTEGRAL MEMBRANE TRANSPORT PROTEIN"/>
    <property type="match status" value="1"/>
</dbReference>
<evidence type="ECO:0000256" key="8">
    <source>
        <dbReference type="ARBA" id="ARBA00023065"/>
    </source>
</evidence>
<feature type="transmembrane region" description="Helical" evidence="12">
    <location>
        <begin position="153"/>
        <end position="173"/>
    </location>
</feature>
<dbReference type="STRING" id="1206085.SAMN05443575_3783"/>
<comment type="similarity">
    <text evidence="2 11">Belongs to the sodium:solute symporter (SSF) (TC 2.A.21) family.</text>
</comment>
<feature type="transmembrane region" description="Helical" evidence="12">
    <location>
        <begin position="6"/>
        <end position="24"/>
    </location>
</feature>
<dbReference type="Gene3D" id="1.20.1730.10">
    <property type="entry name" value="Sodium/glucose cotransporter"/>
    <property type="match status" value="1"/>
</dbReference>
<keyword evidence="3" id="KW-0813">Transport</keyword>
<keyword evidence="6 12" id="KW-1133">Transmembrane helix</keyword>
<feature type="transmembrane region" description="Helical" evidence="12">
    <location>
        <begin position="404"/>
        <end position="429"/>
    </location>
</feature>
<protein>
    <submittedName>
        <fullName evidence="13">Transporter, SSS family</fullName>
    </submittedName>
</protein>
<evidence type="ECO:0000256" key="9">
    <source>
        <dbReference type="ARBA" id="ARBA00023136"/>
    </source>
</evidence>
<name>A0A1M5SQ91_9ACTN</name>
<evidence type="ECO:0000256" key="11">
    <source>
        <dbReference type="RuleBase" id="RU362091"/>
    </source>
</evidence>
<dbReference type="PANTHER" id="PTHR42985">
    <property type="entry name" value="SODIUM-COUPLED MONOCARBOXYLATE TRANSPORTER"/>
    <property type="match status" value="1"/>
</dbReference>
<evidence type="ECO:0000256" key="1">
    <source>
        <dbReference type="ARBA" id="ARBA00004651"/>
    </source>
</evidence>
<evidence type="ECO:0000256" key="4">
    <source>
        <dbReference type="ARBA" id="ARBA00022475"/>
    </source>
</evidence>
<dbReference type="GO" id="GO:0006814">
    <property type="term" value="P:sodium ion transport"/>
    <property type="evidence" value="ECO:0007669"/>
    <property type="project" value="UniProtKB-KW"/>
</dbReference>
<keyword evidence="5 12" id="KW-0812">Transmembrane</keyword>
<evidence type="ECO:0000256" key="3">
    <source>
        <dbReference type="ARBA" id="ARBA00022448"/>
    </source>
</evidence>
<comment type="subcellular location">
    <subcellularLocation>
        <location evidence="1">Cell membrane</location>
        <topology evidence="1">Multi-pass membrane protein</topology>
    </subcellularLocation>
</comment>
<dbReference type="RefSeq" id="WP_073391996.1">
    <property type="nucleotide sequence ID" value="NZ_FQVU01000006.1"/>
</dbReference>
<feature type="transmembrane region" description="Helical" evidence="12">
    <location>
        <begin position="78"/>
        <end position="97"/>
    </location>
</feature>
<evidence type="ECO:0000256" key="12">
    <source>
        <dbReference type="SAM" id="Phobius"/>
    </source>
</evidence>
<sequence>MHDAINVTVIVAYLVVIAVIGLRLSGRQRTAADYFTGERSMPWWSVMGSIVATETSTLTVISVPGVAYLTNFSYVELAFGYIIGRTLVSFVLLPLYFRGGFVSAYQYLGERFGRHVQGLASLTFLITRLLAEGVRLFASAIPIKLLLKELGVSVNYFVIILVLSLITVAYTYVGGIKAVIWTDVIQMTLYLGGAVVCIAVLLGHTGVSALGDALDAGKFHIFQTDDWSFFNLVTNPYAFLTAVVGGAIFGMASHGSDQLIAQRVLATKSLSDGRKAMIGSGIAVTVQFALFSLVGALLWVYKDGAALDKLGFKTSDQIFPDFVLHGLPVGLSGLLIAGILAATMGSLSSALNSLSNSTVADIMSAWLGRRPTPEQMLTIARYATLAWTAVMVVFASLFDDTGSQVVVIGLSITGYTYGAMLGAFILGLLVKRAGEVAAAIALVTTVVVMAWVVLRVKVTPAGDMLWWEADKAKGTGLAFPWFVPLGVLITLVVGGLVALVRPARPKAPPAVDDREPVVAR</sequence>
<dbReference type="EMBL" id="FQVU01000006">
    <property type="protein sequence ID" value="SHH40699.1"/>
    <property type="molecule type" value="Genomic_DNA"/>
</dbReference>
<feature type="transmembrane region" description="Helical" evidence="12">
    <location>
        <begin position="478"/>
        <end position="500"/>
    </location>
</feature>